<organism evidence="2 3">
    <name type="scientific">Molossus molossus</name>
    <name type="common">Pallas' mastiff bat</name>
    <name type="synonym">Vespertilio molossus</name>
    <dbReference type="NCBI Taxonomy" id="27622"/>
    <lineage>
        <taxon>Eukaryota</taxon>
        <taxon>Metazoa</taxon>
        <taxon>Chordata</taxon>
        <taxon>Craniata</taxon>
        <taxon>Vertebrata</taxon>
        <taxon>Euteleostomi</taxon>
        <taxon>Mammalia</taxon>
        <taxon>Eutheria</taxon>
        <taxon>Laurasiatheria</taxon>
        <taxon>Chiroptera</taxon>
        <taxon>Yangochiroptera</taxon>
        <taxon>Molossidae</taxon>
        <taxon>Molossus</taxon>
    </lineage>
</organism>
<accession>A0A7J8EFB8</accession>
<evidence type="ECO:0000313" key="2">
    <source>
        <dbReference type="EMBL" id="KAF6434113.1"/>
    </source>
</evidence>
<gene>
    <name evidence="2" type="ORF">HJG59_013772</name>
</gene>
<evidence type="ECO:0000313" key="3">
    <source>
        <dbReference type="Proteomes" id="UP000550707"/>
    </source>
</evidence>
<dbReference type="EMBL" id="JACASF010000014">
    <property type="protein sequence ID" value="KAF6434113.1"/>
    <property type="molecule type" value="Genomic_DNA"/>
</dbReference>
<dbReference type="Proteomes" id="UP000550707">
    <property type="component" value="Unassembled WGS sequence"/>
</dbReference>
<protein>
    <submittedName>
        <fullName evidence="2">Uncharacterized protein</fullName>
    </submittedName>
</protein>
<keyword evidence="1" id="KW-0472">Membrane</keyword>
<keyword evidence="1" id="KW-1133">Transmembrane helix</keyword>
<evidence type="ECO:0000256" key="1">
    <source>
        <dbReference type="SAM" id="Phobius"/>
    </source>
</evidence>
<sequence>MEAEHKGRDITYICSGPRSCTGPSRPEGGAVSGTFLSACCGTFSTCSHTRIFFILPLWTFPFDYLKSLFSFYILYGAICFKLEIVFILTCAIPEHEGHSRRWAPSISISGRILHLPKRKPAQTQTLLPPAAPPVPVPVPLLHGPVNGGVLPQVPVCLPRIFFSVFI</sequence>
<name>A0A7J8EFB8_MOLMO</name>
<keyword evidence="1" id="KW-0812">Transmembrane</keyword>
<proteinExistence type="predicted"/>
<dbReference type="AlphaFoldDB" id="A0A7J8EFB8"/>
<comment type="caution">
    <text evidence="2">The sequence shown here is derived from an EMBL/GenBank/DDBJ whole genome shotgun (WGS) entry which is preliminary data.</text>
</comment>
<reference evidence="2 3" key="1">
    <citation type="journal article" date="2020" name="Nature">
        <title>Six reference-quality genomes reveal evolution of bat adaptations.</title>
        <authorList>
            <person name="Jebb D."/>
            <person name="Huang Z."/>
            <person name="Pippel M."/>
            <person name="Hughes G.M."/>
            <person name="Lavrichenko K."/>
            <person name="Devanna P."/>
            <person name="Winkler S."/>
            <person name="Jermiin L.S."/>
            <person name="Skirmuntt E.C."/>
            <person name="Katzourakis A."/>
            <person name="Burkitt-Gray L."/>
            <person name="Ray D.A."/>
            <person name="Sullivan K.A.M."/>
            <person name="Roscito J.G."/>
            <person name="Kirilenko B.M."/>
            <person name="Davalos L.M."/>
            <person name="Corthals A.P."/>
            <person name="Power M.L."/>
            <person name="Jones G."/>
            <person name="Ransome R.D."/>
            <person name="Dechmann D.K.N."/>
            <person name="Locatelli A.G."/>
            <person name="Puechmaille S.J."/>
            <person name="Fedrigo O."/>
            <person name="Jarvis E.D."/>
            <person name="Hiller M."/>
            <person name="Vernes S.C."/>
            <person name="Myers E.W."/>
            <person name="Teeling E.C."/>
        </authorList>
    </citation>
    <scope>NUCLEOTIDE SEQUENCE [LARGE SCALE GENOMIC DNA]</scope>
    <source>
        <strain evidence="2">MMolMol1</strain>
        <tissue evidence="2">Muscle</tissue>
    </source>
</reference>
<keyword evidence="3" id="KW-1185">Reference proteome</keyword>
<feature type="transmembrane region" description="Helical" evidence="1">
    <location>
        <begin position="69"/>
        <end position="92"/>
    </location>
</feature>